<dbReference type="SUPFAM" id="SSF74653">
    <property type="entry name" value="TolA/TonB C-terminal domain"/>
    <property type="match status" value="1"/>
</dbReference>
<dbReference type="RefSeq" id="WP_184189073.1">
    <property type="nucleotide sequence ID" value="NZ_JACHLE010000002.1"/>
</dbReference>
<dbReference type="EMBL" id="JACHLE010000002">
    <property type="protein sequence ID" value="MBB4806861.1"/>
    <property type="molecule type" value="Genomic_DNA"/>
</dbReference>
<evidence type="ECO:0000313" key="1">
    <source>
        <dbReference type="EMBL" id="MBB4806861.1"/>
    </source>
</evidence>
<protein>
    <recommendedName>
        <fullName evidence="3">TonB-like protein</fullName>
    </recommendedName>
</protein>
<evidence type="ECO:0000313" key="2">
    <source>
        <dbReference type="Proteomes" id="UP000592180"/>
    </source>
</evidence>
<dbReference type="Gene3D" id="3.30.1150.10">
    <property type="match status" value="1"/>
</dbReference>
<proteinExistence type="predicted"/>
<dbReference type="Proteomes" id="UP000592180">
    <property type="component" value="Unassembled WGS sequence"/>
</dbReference>
<accession>A0A840KBS4</accession>
<keyword evidence="2" id="KW-1185">Reference proteome</keyword>
<name>A0A840KBS4_9FLAO</name>
<dbReference type="AlphaFoldDB" id="A0A840KBS4"/>
<comment type="caution">
    <text evidence="1">The sequence shown here is derived from an EMBL/GenBank/DDBJ whole genome shotgun (WGS) entry which is preliminary data.</text>
</comment>
<organism evidence="1 2">
    <name type="scientific">Chryseobacterium defluvii</name>
    <dbReference type="NCBI Taxonomy" id="160396"/>
    <lineage>
        <taxon>Bacteria</taxon>
        <taxon>Pseudomonadati</taxon>
        <taxon>Bacteroidota</taxon>
        <taxon>Flavobacteriia</taxon>
        <taxon>Flavobacteriales</taxon>
        <taxon>Weeksellaceae</taxon>
        <taxon>Chryseobacterium group</taxon>
        <taxon>Chryseobacterium</taxon>
    </lineage>
</organism>
<sequence length="148" mass="17023">MKKVIFFLGMLFCIIISGQITDIKSTAPATISAVPHYEDLKTKINLEGAVTKADKAPEFPGGMTAFYREFRYNMDIISAKYNKIDIRVYFIVEKNGYVRDVTAIGENKKHLQAAETAIRRMFVRWKPATINNEPVRFLYTFPLSLKKY</sequence>
<evidence type="ECO:0008006" key="3">
    <source>
        <dbReference type="Google" id="ProtNLM"/>
    </source>
</evidence>
<reference evidence="1 2" key="1">
    <citation type="submission" date="2020-08" db="EMBL/GenBank/DDBJ databases">
        <title>Functional genomics of gut bacteria from endangered species of beetles.</title>
        <authorList>
            <person name="Carlos-Shanley C."/>
        </authorList>
    </citation>
    <scope>NUCLEOTIDE SEQUENCE [LARGE SCALE GENOMIC DNA]</scope>
    <source>
        <strain evidence="1 2">S00151</strain>
    </source>
</reference>
<gene>
    <name evidence="1" type="ORF">HNP38_002157</name>
</gene>